<keyword evidence="6" id="KW-1185">Reference proteome</keyword>
<protein>
    <recommendedName>
        <fullName evidence="7">DNA-directed RNA polymerase III subunit</fullName>
    </recommendedName>
</protein>
<reference evidence="5 6" key="1">
    <citation type="submission" date="2023-11" db="EMBL/GenBank/DDBJ databases">
        <title>An acidophilic fungus is an integral part of prey digestion in a carnivorous sundew plant.</title>
        <authorList>
            <person name="Tsai I.J."/>
        </authorList>
    </citation>
    <scope>NUCLEOTIDE SEQUENCE [LARGE SCALE GENOMIC DNA]</scope>
    <source>
        <strain evidence="5">169a</strain>
    </source>
</reference>
<feature type="compositionally biased region" description="Gly residues" evidence="4">
    <location>
        <begin position="1"/>
        <end position="11"/>
    </location>
</feature>
<evidence type="ECO:0000256" key="3">
    <source>
        <dbReference type="ARBA" id="ARBA00023242"/>
    </source>
</evidence>
<evidence type="ECO:0000256" key="4">
    <source>
        <dbReference type="SAM" id="MobiDB-lite"/>
    </source>
</evidence>
<evidence type="ECO:0000313" key="6">
    <source>
        <dbReference type="Proteomes" id="UP001303373"/>
    </source>
</evidence>
<evidence type="ECO:0008006" key="7">
    <source>
        <dbReference type="Google" id="ProtNLM"/>
    </source>
</evidence>
<feature type="region of interest" description="Disordered" evidence="4">
    <location>
        <begin position="180"/>
        <end position="302"/>
    </location>
</feature>
<feature type="compositionally biased region" description="Pro residues" evidence="4">
    <location>
        <begin position="51"/>
        <end position="61"/>
    </location>
</feature>
<feature type="region of interest" description="Disordered" evidence="4">
    <location>
        <begin position="1"/>
        <end position="65"/>
    </location>
</feature>
<organism evidence="5 6">
    <name type="scientific">Acrodontium crateriforme</name>
    <dbReference type="NCBI Taxonomy" id="150365"/>
    <lineage>
        <taxon>Eukaryota</taxon>
        <taxon>Fungi</taxon>
        <taxon>Dikarya</taxon>
        <taxon>Ascomycota</taxon>
        <taxon>Pezizomycotina</taxon>
        <taxon>Dothideomycetes</taxon>
        <taxon>Dothideomycetidae</taxon>
        <taxon>Mycosphaerellales</taxon>
        <taxon>Teratosphaeriaceae</taxon>
        <taxon>Acrodontium</taxon>
    </lineage>
</organism>
<dbReference type="PANTHER" id="PTHR15367:SF2">
    <property type="entry name" value="DNA-DIRECTED RNA POLYMERASE III SUBUNIT"/>
    <property type="match status" value="1"/>
</dbReference>
<feature type="compositionally biased region" description="Acidic residues" evidence="4">
    <location>
        <begin position="183"/>
        <end position="226"/>
    </location>
</feature>
<feature type="compositionally biased region" description="Basic and acidic residues" evidence="4">
    <location>
        <begin position="272"/>
        <end position="284"/>
    </location>
</feature>
<dbReference type="GO" id="GO:0005666">
    <property type="term" value="C:RNA polymerase III complex"/>
    <property type="evidence" value="ECO:0007669"/>
    <property type="project" value="TreeGrafter"/>
</dbReference>
<dbReference type="Pfam" id="PF11705">
    <property type="entry name" value="RNA_pol_3_Rpc31"/>
    <property type="match status" value="1"/>
</dbReference>
<sequence>MSRGGRGGFGRGANHDLPFEVDPELQEELAKYGAEEKSNNGTDDRKAFLFPPYPGGVPRAPPVTEAQRRRVNIMRELRAKQHASPFYTGPPGTVEKMRRGEKRSAADFDAFNDQPTYGKRFEAKEFKMSDPKKLKFANPAILPRELWDTFGITEADVNGGNAHSERKIFLGNSIKDKLAKFDDDADEDDEAQEDEAGEGGDDEEAEDEQQQETDFEDAEDENDDYNAEQYFSDGDGDGEDAGDGDGYGDDGDEIYCYKNPEKDNSKQPQGPEEQRMGTEGELNRRALINYGKGFQEHTRGFL</sequence>
<accession>A0AAQ3MCU8</accession>
<proteinExistence type="inferred from homology"/>
<dbReference type="InterPro" id="IPR024661">
    <property type="entry name" value="RNA_pol_III_Rpc31"/>
</dbReference>
<comment type="subcellular location">
    <subcellularLocation>
        <location evidence="1">Nucleus</location>
    </subcellularLocation>
</comment>
<keyword evidence="3" id="KW-0539">Nucleus</keyword>
<evidence type="ECO:0000256" key="1">
    <source>
        <dbReference type="ARBA" id="ARBA00004123"/>
    </source>
</evidence>
<comment type="similarity">
    <text evidence="2">Belongs to the eukaryotic RPC7 RNA polymerase subunit family.</text>
</comment>
<dbReference type="EMBL" id="CP138588">
    <property type="protein sequence ID" value="WPH02852.1"/>
    <property type="molecule type" value="Genomic_DNA"/>
</dbReference>
<name>A0AAQ3MCU8_9PEZI</name>
<dbReference type="AlphaFoldDB" id="A0AAQ3MCU8"/>
<feature type="compositionally biased region" description="Acidic residues" evidence="4">
    <location>
        <begin position="234"/>
        <end position="253"/>
    </location>
</feature>
<feature type="region of interest" description="Disordered" evidence="4">
    <location>
        <begin position="81"/>
        <end position="101"/>
    </location>
</feature>
<dbReference type="GO" id="GO:0006383">
    <property type="term" value="P:transcription by RNA polymerase III"/>
    <property type="evidence" value="ECO:0007669"/>
    <property type="project" value="InterPro"/>
</dbReference>
<gene>
    <name evidence="5" type="ORF">R9X50_00572000</name>
</gene>
<feature type="compositionally biased region" description="Basic and acidic residues" evidence="4">
    <location>
        <begin position="28"/>
        <end position="47"/>
    </location>
</feature>
<dbReference type="Proteomes" id="UP001303373">
    <property type="component" value="Chromosome 9"/>
</dbReference>
<dbReference type="PANTHER" id="PTHR15367">
    <property type="entry name" value="DNA-DIRECTED RNA POLYMERASE III"/>
    <property type="match status" value="1"/>
</dbReference>
<evidence type="ECO:0000256" key="2">
    <source>
        <dbReference type="ARBA" id="ARBA00008352"/>
    </source>
</evidence>
<evidence type="ECO:0000313" key="5">
    <source>
        <dbReference type="EMBL" id="WPH02852.1"/>
    </source>
</evidence>